<protein>
    <recommendedName>
        <fullName evidence="3">Head completion adaptor</fullName>
    </recommendedName>
</protein>
<sequence length="232" mass="26272">MNVEDLFEKLSYGPYSALFSGVSGAGYIDEQSQAQVLSHANDALLRIYTRFNLIEKDVMIEMNELTTNYHLRSKFSPHDNSSTERWRYILDLPDERFTDDVIRILQVYNSFGYSYPLNDDGNPNSLFTPQGNVLQVPRPIPGQILSITYQAKHPKLVDDLEQEIMLPDVLIEALVSYIAYKKYTNMATAESSAKAQEHLAMFTQLCDEALMSDAVSISTSTTNTRFQKGGFV</sequence>
<dbReference type="EMBL" id="MG983743">
    <property type="protein sequence ID" value="AVO23170.1"/>
    <property type="molecule type" value="Genomic_DNA"/>
</dbReference>
<reference evidence="1" key="1">
    <citation type="submission" date="2018-02" db="EMBL/GenBank/DDBJ databases">
        <authorList>
            <person name="Miller M."/>
            <person name="Deiulio A."/>
            <person name="Douthitt C."/>
            <person name="McMahon J."/>
            <person name="Holland C."/>
            <person name="Wiersma-Koch H."/>
            <person name="Turechek W."/>
            <person name="D'Elia T."/>
        </authorList>
    </citation>
    <scope>NUCLEOTIDE SEQUENCE [LARGE SCALE GENOMIC DNA]</scope>
</reference>
<keyword evidence="2" id="KW-1185">Reference proteome</keyword>
<gene>
    <name evidence="1" type="ORF">RIVERRIDER_89</name>
</gene>
<dbReference type="Pfam" id="PF24175">
    <property type="entry name" value="SU10_adaptor"/>
    <property type="match status" value="1"/>
</dbReference>
<dbReference type="Proteomes" id="UP000241502">
    <property type="component" value="Segment"/>
</dbReference>
<organism evidence="1 2">
    <name type="scientific">Xanthomonas phage RiverRider</name>
    <dbReference type="NCBI Taxonomy" id="2108116"/>
    <lineage>
        <taxon>Viruses</taxon>
        <taxon>Duplodnaviria</taxon>
        <taxon>Heunggongvirae</taxon>
        <taxon>Uroviricota</taxon>
        <taxon>Caudoviricetes</taxon>
        <taxon>Schitoviridae</taxon>
        <taxon>Riverridervirus</taxon>
        <taxon>Riverridervirus riverrider</taxon>
    </lineage>
</organism>
<evidence type="ECO:0008006" key="3">
    <source>
        <dbReference type="Google" id="ProtNLM"/>
    </source>
</evidence>
<proteinExistence type="predicted"/>
<accession>A0A2P1JUX0</accession>
<name>A0A2P1JUX0_9CAUD</name>
<dbReference type="InterPro" id="IPR056209">
    <property type="entry name" value="SU10_adaptor"/>
</dbReference>
<evidence type="ECO:0000313" key="2">
    <source>
        <dbReference type="Proteomes" id="UP000241502"/>
    </source>
</evidence>
<evidence type="ECO:0000313" key="1">
    <source>
        <dbReference type="EMBL" id="AVO23170.1"/>
    </source>
</evidence>